<keyword evidence="4" id="KW-0560">Oxidoreductase</keyword>
<dbReference type="GeneID" id="26683611"/>
<name>F2NYZ5_9VIRU</name>
<evidence type="ECO:0000256" key="4">
    <source>
        <dbReference type="ARBA" id="ARBA00023002"/>
    </source>
</evidence>
<dbReference type="CDD" id="cd01049">
    <property type="entry name" value="RNRR2"/>
    <property type="match status" value="1"/>
</dbReference>
<comment type="cofactor">
    <cofactor evidence="1">
        <name>Fe cation</name>
        <dbReference type="ChEBI" id="CHEBI:24875"/>
    </cofactor>
</comment>
<dbReference type="InterPro" id="IPR000358">
    <property type="entry name" value="RNR_small_fam"/>
</dbReference>
<evidence type="ECO:0000256" key="6">
    <source>
        <dbReference type="ARBA" id="ARBA00023116"/>
    </source>
</evidence>
<dbReference type="InterPro" id="IPR012348">
    <property type="entry name" value="RNR-like"/>
</dbReference>
<dbReference type="NCBIfam" id="NF007186">
    <property type="entry name" value="PRK09614.1-5"/>
    <property type="match status" value="1"/>
</dbReference>
<dbReference type="SUPFAM" id="SSF47240">
    <property type="entry name" value="Ferritin-like"/>
    <property type="match status" value="1"/>
</dbReference>
<evidence type="ECO:0000256" key="1">
    <source>
        <dbReference type="ARBA" id="ARBA00001962"/>
    </source>
</evidence>
<proteinExistence type="inferred from homology"/>
<evidence type="ECO:0000313" key="9">
    <source>
        <dbReference type="EMBL" id="CCA61423.1"/>
    </source>
</evidence>
<sequence>MGLLKGRSYYKPFQYEQFYNKWKVHERSHWLPAEVPMHDDVHDWNNRLDDNQKKFLTNIFRFFTQGDVDVAGAYCSEYLPNFCETPEIAMFMCSVAAREAVHIDAYSHLIETLGMPESTYREFLEYHEMKEKQDYIKKFQHGNYGSLKDDSFMTKLGVCISMLVLVVLFALGVDVLVWFSSLLPAVMLASSHIHRYRQRLIKEHIAAGIALFSGFTEGMQLFSSFTMLLSFPMNGLMKGMGQIVSWSIVDETQHTDGMITLFKIFVDENTECRCNPILGCNCIRPDVLRDTVKKIALEMVRLEDEFINLAYDEYADDEVFMNISKTKLKQYIRFIANKRMEAMRYDHPFPEASDNPLPEFEIMINAPINTNFFENRSTDYARTNNDWSTVWGHKQ</sequence>
<dbReference type="GO" id="GO:0004748">
    <property type="term" value="F:ribonucleoside-diphosphate reductase activity, thioredoxin disulfide as acceptor"/>
    <property type="evidence" value="ECO:0007669"/>
    <property type="project" value="UniProtKB-EC"/>
</dbReference>
<reference evidence="9 10" key="1">
    <citation type="journal article" date="2009" name="PLoS ONE">
        <title>Symbiotic virus at the evolutionary intersection of three types of large DNA viruses; iridoviruses, ascoviruses, and ichnoviruses.</title>
        <authorList>
            <person name="Bigot Y."/>
            <person name="Renault S."/>
            <person name="Nicolas J."/>
            <person name="Moundras C."/>
            <person name="Demattei M.V."/>
            <person name="Samain S."/>
            <person name="Bideshi D.K."/>
            <person name="Federici B.A."/>
        </authorList>
    </citation>
    <scope>NUCLEOTIDE SEQUENCE [LARGE SCALE GENOMIC DNA]</scope>
</reference>
<evidence type="ECO:0000256" key="8">
    <source>
        <dbReference type="SAM" id="Phobius"/>
    </source>
</evidence>
<evidence type="ECO:0000256" key="7">
    <source>
        <dbReference type="ARBA" id="ARBA00025523"/>
    </source>
</evidence>
<keyword evidence="8" id="KW-1133">Transmembrane helix</keyword>
<dbReference type="InterPro" id="IPR009078">
    <property type="entry name" value="Ferritin-like_SF"/>
</dbReference>
<dbReference type="RefSeq" id="YP_009640054.1">
    <property type="nucleotide sequence ID" value="NC_011335.1"/>
</dbReference>
<dbReference type="GO" id="GO:0009263">
    <property type="term" value="P:deoxyribonucleotide biosynthetic process"/>
    <property type="evidence" value="ECO:0007669"/>
    <property type="project" value="UniProtKB-KW"/>
</dbReference>
<organism evidence="9 10">
    <name type="scientific">Diadromus pulchellus ascovirus 4a</name>
    <dbReference type="NCBI Taxonomy" id="158683"/>
    <lineage>
        <taxon>Viruses</taxon>
        <taxon>Varidnaviria</taxon>
        <taxon>Bamfordvirae</taxon>
        <taxon>Nucleocytoviricota</taxon>
        <taxon>Megaviricetes</taxon>
        <taxon>Pimascovirales</taxon>
        <taxon>Pimascovirales incertae sedis</taxon>
        <taxon>Ascoviridae</taxon>
        <taxon>Toursvirus</taxon>
        <taxon>Toursvirus dptv1a</taxon>
    </lineage>
</organism>
<dbReference type="UniPathway" id="UPA00326"/>
<comment type="similarity">
    <text evidence="2">Belongs to the ribonucleoside diphosphate reductase small chain family.</text>
</comment>
<evidence type="ECO:0000256" key="3">
    <source>
        <dbReference type="ARBA" id="ARBA00012274"/>
    </source>
</evidence>
<evidence type="ECO:0000313" key="10">
    <source>
        <dbReference type="Proteomes" id="UP000203898"/>
    </source>
</evidence>
<feature type="transmembrane region" description="Helical" evidence="8">
    <location>
        <begin position="156"/>
        <end position="179"/>
    </location>
</feature>
<dbReference type="InterPro" id="IPR033909">
    <property type="entry name" value="RNR_small"/>
</dbReference>
<dbReference type="Proteomes" id="UP000203898">
    <property type="component" value="Segment"/>
</dbReference>
<keyword evidence="6" id="KW-0215">Deoxyribonucleotide synthesis</keyword>
<evidence type="ECO:0000256" key="5">
    <source>
        <dbReference type="ARBA" id="ARBA00023004"/>
    </source>
</evidence>
<evidence type="ECO:0000256" key="2">
    <source>
        <dbReference type="ARBA" id="ARBA00009303"/>
    </source>
</evidence>
<accession>F2NYZ5</accession>
<dbReference type="PANTHER" id="PTHR23409:SF18">
    <property type="entry name" value="RIBONUCLEOSIDE-DIPHOSPHATE REDUCTASE SUBUNIT M2"/>
    <property type="match status" value="1"/>
</dbReference>
<dbReference type="EC" id="1.17.4.1" evidence="3"/>
<dbReference type="EMBL" id="CU469068">
    <property type="protein sequence ID" value="CCA61423.1"/>
    <property type="molecule type" value="Genomic_DNA"/>
</dbReference>
<comment type="function">
    <text evidence="7">Ribonucleoside-diphosphate reductase holoenzyme provides the precursors necessary for viral DNA synthesis. Allows virus growth in non-dividing cells. Catalyzes the biosynthesis of deoxyribonucleotides from the corresponding ribonucleotides.</text>
</comment>
<protein>
    <recommendedName>
        <fullName evidence="3">ribonucleoside-diphosphate reductase</fullName>
        <ecNumber evidence="3">1.17.4.1</ecNumber>
    </recommendedName>
</protein>
<dbReference type="PANTHER" id="PTHR23409">
    <property type="entry name" value="RIBONUCLEOSIDE-DIPHOSPHATE REDUCTASE SMALL CHAIN"/>
    <property type="match status" value="1"/>
</dbReference>
<keyword evidence="8" id="KW-0812">Transmembrane</keyword>
<dbReference type="Pfam" id="PF00268">
    <property type="entry name" value="Ribonuc_red_sm"/>
    <property type="match status" value="1"/>
</dbReference>
<dbReference type="KEGG" id="vg:26683611"/>
<keyword evidence="8" id="KW-0472">Membrane</keyword>
<keyword evidence="5" id="KW-0408">Iron</keyword>
<keyword evidence="10" id="KW-1185">Reference proteome</keyword>
<dbReference type="OrthoDB" id="4477at10239"/>
<dbReference type="Gene3D" id="1.10.620.20">
    <property type="entry name" value="Ribonucleotide Reductase, subunit A"/>
    <property type="match status" value="1"/>
</dbReference>